<evidence type="ECO:0000313" key="2">
    <source>
        <dbReference type="Proteomes" id="UP001056693"/>
    </source>
</evidence>
<keyword evidence="2" id="KW-1185">Reference proteome</keyword>
<name>A0ABT0NGF2_9FIRM</name>
<dbReference type="Proteomes" id="UP001056693">
    <property type="component" value="Unassembled WGS sequence"/>
</dbReference>
<protein>
    <recommendedName>
        <fullName evidence="3">Immunity protein 43 domain-containing protein</fullName>
    </recommendedName>
</protein>
<reference evidence="1 2" key="1">
    <citation type="submission" date="2019-03" db="EMBL/GenBank/DDBJ databases">
        <authorList>
            <person name="Molinero N."/>
            <person name="Sanchez B."/>
            <person name="Walker A."/>
            <person name="Duncan S."/>
            <person name="Delgado S."/>
            <person name="Margolles A."/>
        </authorList>
    </citation>
    <scope>NUCLEOTIDE SEQUENCE [LARGE SCALE GENOMIC DNA]</scope>
    <source>
        <strain evidence="1 2">IPLA60002</strain>
    </source>
</reference>
<dbReference type="RefSeq" id="WP_249376249.1">
    <property type="nucleotide sequence ID" value="NZ_SNUZ01000007.1"/>
</dbReference>
<evidence type="ECO:0000313" key="1">
    <source>
        <dbReference type="EMBL" id="MCL3787266.1"/>
    </source>
</evidence>
<dbReference type="EMBL" id="SNUZ01000007">
    <property type="protein sequence ID" value="MCL3787266.1"/>
    <property type="molecule type" value="Genomic_DNA"/>
</dbReference>
<gene>
    <name evidence="1" type="ORF">E2N93_04405</name>
</gene>
<comment type="caution">
    <text evidence="1">The sequence shown here is derived from an EMBL/GenBank/DDBJ whole genome shotgun (WGS) entry which is preliminary data.</text>
</comment>
<evidence type="ECO:0008006" key="3">
    <source>
        <dbReference type="Google" id="ProtNLM"/>
    </source>
</evidence>
<sequence>MKILLAWSDQRLGEIIDITSATCRNFDIRCQVKNFQKVFEADLPVEDIKVWGDYLKGYCFETQVKVMLQDNRMGDIMDSNNYKYLKTSTYVDRLEKFIWYDSLDDTLYLKKPQKAYITSCYRELSEAVKYDCVLIPLTKKEVAYRVIEHPIKSN</sequence>
<accession>A0ABT0NGF2</accession>
<organism evidence="1 2">
    <name type="scientific">Ruminococcus bromii</name>
    <dbReference type="NCBI Taxonomy" id="40518"/>
    <lineage>
        <taxon>Bacteria</taxon>
        <taxon>Bacillati</taxon>
        <taxon>Bacillota</taxon>
        <taxon>Clostridia</taxon>
        <taxon>Eubacteriales</taxon>
        <taxon>Oscillospiraceae</taxon>
        <taxon>Ruminococcus</taxon>
    </lineage>
</organism>
<proteinExistence type="predicted"/>